<keyword evidence="11" id="KW-0865">Zymogen</keyword>
<feature type="domain" description="Secretion system C-terminal sorting" evidence="13">
    <location>
        <begin position="1485"/>
        <end position="1555"/>
    </location>
</feature>
<dbReference type="NCBIfam" id="TIGR04183">
    <property type="entry name" value="Por_Secre_tail"/>
    <property type="match status" value="1"/>
</dbReference>
<feature type="domain" description="FTP" evidence="12">
    <location>
        <begin position="65"/>
        <end position="111"/>
    </location>
</feature>
<comment type="similarity">
    <text evidence="3">Belongs to the peptidase M36 family.</text>
</comment>
<evidence type="ECO:0000256" key="5">
    <source>
        <dbReference type="ARBA" id="ARBA00022670"/>
    </source>
</evidence>
<dbReference type="GO" id="GO:0006508">
    <property type="term" value="P:proteolysis"/>
    <property type="evidence" value="ECO:0007669"/>
    <property type="project" value="UniProtKB-KW"/>
</dbReference>
<keyword evidence="10" id="KW-0482">Metalloprotease</keyword>
<dbReference type="GO" id="GO:0004222">
    <property type="term" value="F:metalloendopeptidase activity"/>
    <property type="evidence" value="ECO:0007669"/>
    <property type="project" value="InterPro"/>
</dbReference>
<name>A0A3L9YBL3_9FLAO</name>
<evidence type="ECO:0000256" key="9">
    <source>
        <dbReference type="ARBA" id="ARBA00022833"/>
    </source>
</evidence>
<sequence length="1557" mass="165826">MKRKNFIDYDNVIKRIMFTLVMTILSLSTVSVIAQNNKPEKKQSMTSEYLAQLVKEGKSDDIVITAEHISSLSGTHHIYLLQAINGIGINGTESSVHIDASGKVIKVNNAFIDRPKLITQTTTAALSARDAILSVAQKMNYSISNLQEVNRKGGVNQEVTFNTGGISRINIPVKLIYQLTENNTIQLSWELSIDDVNSPEDWWNFRVDANTGEILSKNNFIAQCYLEHSHSHEAFIGPINKSEEATVSEENSTALIGTYNVFAIPVESPNHGARTSIVDPHLDGTGSPFGWHDTNGSAGAEFTDTRGNNIDAFGFNTGNRANGGGSLNFNFTLDLNAGALTQENAALTNMFYMGNIMHDVTYEYGFTEAAGNFQENNYGNGGAGSDYVVGEGQKTGQCNAFFGTPADGGNPTMQMFICVYGGATGDRDGDFDNGVIAHEYGHGISNRLTGGPGTTGCLGNQEQMGEGWSDYFGLVLTIEPGDAGTDPRGMGTWLAGQVSTGAGIRSQRYDTDTNTYTYDSIKTEVAPHGVGSVWAMMLWEMTWDLIDEYGFDPDVYNGTGGNNIALALVMEGLKLQPCNPGFVDGRDAILQADLNLYGGANQCLIWTAFAGRGLGFSANQGSTGSKNDGTQAFDLPPGSAVFVADIDTVCITNGVQNGVGGGAPVGGTYSGTGVTDDGNGTSYTFDPTVAGVGTANVVYTVFDTCSGATANLNQTIEVTDGIPILVCNDITVTLDGAGNASIVNSDVANTAPDTTQYTVDQTGTFSPIDISGSATSVSLIEDGPSGLLPLGFTFSFFGNDFTNFYLQSNGFLSFDNSGTTGSASWTPVAIPNTGGPNNMIAYFWDDMSPQLGGTVQYATIGTAPNRILVVDYINIRQYNINGTGNQITTQVQLYEGSSHIEVHTTSAPNGGGLNRTQGVENANGTAGFFVPGRNGVPFALTNDVVRFIPLITEALADNCGSPVTLTLSQSNFTCRDIGVNTVTVTADDGIGGMATCDAMVTVIGETTIYTGSWDNGNPDAGKKAVFSTSYNTSIADIDACSCEINNNATVTVGADDYMSIDGNITVDAGSSLIVEHTGNVVQIDDAALVTNNGTINVQLTTPALNARDFMIMGSPMTADDENVFTDGLPAYQVLFHTTANFDPYVGTPPVVGVNFHDQDSNDWANFSGTLNAGEGYLIRPSFANSGSYNYVYNQGTLNNGEILYPAYFGDDKEDSPNVISNPYASAMDAALFISSNAMVDEVYFWEHLTTPAGGIPGPLNENFSMEDISTYNGTMGIPASNDPGTSTTPNGIISTGQGFGIKANAGGNVTFNNAMRLTSGNTTLRRPVEKDLLWIMVREGQYHMGSTTGIGFLENATAGLDQGYDTQKLGTVVSLYTHLLDGSEQLGIQGREAFNPDITIPMGFSTLIQADAGLPYVISISDLEGTLIEEATVYLIDHQENTVTNLSEANYTFLSDAGTFNNRFTIQFEGLVLGTVNNTLEDIALYPNPTQNMITIVSPGIMIAKAEVYDVRGRKVNEVSFANENDYHLDLSNLESAMYFVKISSENGSITKRIVKY</sequence>
<comment type="caution">
    <text evidence="14">The sequence shown here is derived from an EMBL/GenBank/DDBJ whole genome shotgun (WGS) entry which is preliminary data.</text>
</comment>
<dbReference type="GO" id="GO:0005615">
    <property type="term" value="C:extracellular space"/>
    <property type="evidence" value="ECO:0007669"/>
    <property type="project" value="InterPro"/>
</dbReference>
<dbReference type="SUPFAM" id="SSF55486">
    <property type="entry name" value="Metalloproteases ('zincins'), catalytic domain"/>
    <property type="match status" value="1"/>
</dbReference>
<dbReference type="InterPro" id="IPR050371">
    <property type="entry name" value="Fungal_virulence_M36"/>
</dbReference>
<dbReference type="CDD" id="cd09596">
    <property type="entry name" value="M36"/>
    <property type="match status" value="1"/>
</dbReference>
<dbReference type="Gene3D" id="3.10.170.10">
    <property type="match status" value="1"/>
</dbReference>
<evidence type="ECO:0000256" key="1">
    <source>
        <dbReference type="ARBA" id="ARBA00001947"/>
    </source>
</evidence>
<evidence type="ECO:0000313" key="15">
    <source>
        <dbReference type="Proteomes" id="UP000271339"/>
    </source>
</evidence>
<dbReference type="EMBL" id="REFC01000014">
    <property type="protein sequence ID" value="RMA57764.1"/>
    <property type="molecule type" value="Genomic_DNA"/>
</dbReference>
<evidence type="ECO:0000256" key="11">
    <source>
        <dbReference type="ARBA" id="ARBA00023145"/>
    </source>
</evidence>
<evidence type="ECO:0000256" key="10">
    <source>
        <dbReference type="ARBA" id="ARBA00023049"/>
    </source>
</evidence>
<keyword evidence="9" id="KW-0862">Zinc</keyword>
<accession>A0A3L9YBL3</accession>
<dbReference type="PANTHER" id="PTHR33478">
    <property type="entry name" value="EXTRACELLULAR METALLOPROTEINASE MEP"/>
    <property type="match status" value="1"/>
</dbReference>
<evidence type="ECO:0000256" key="7">
    <source>
        <dbReference type="ARBA" id="ARBA00022729"/>
    </source>
</evidence>
<protein>
    <submittedName>
        <fullName evidence="14">Putative secreted protein (Por secretion system target)</fullName>
    </submittedName>
</protein>
<keyword evidence="15" id="KW-1185">Reference proteome</keyword>
<dbReference type="InterPro" id="IPR001842">
    <property type="entry name" value="Peptidase_M36"/>
</dbReference>
<evidence type="ECO:0000256" key="8">
    <source>
        <dbReference type="ARBA" id="ARBA00022801"/>
    </source>
</evidence>
<proteinExistence type="inferred from homology"/>
<dbReference type="Pfam" id="PF07504">
    <property type="entry name" value="FTP"/>
    <property type="match status" value="1"/>
</dbReference>
<dbReference type="OrthoDB" id="5377264at2"/>
<evidence type="ECO:0000256" key="2">
    <source>
        <dbReference type="ARBA" id="ARBA00004613"/>
    </source>
</evidence>
<dbReference type="Proteomes" id="UP000271339">
    <property type="component" value="Unassembled WGS sequence"/>
</dbReference>
<organism evidence="14 15">
    <name type="scientific">Ulvibacter antarcticus</name>
    <dbReference type="NCBI Taxonomy" id="442714"/>
    <lineage>
        <taxon>Bacteria</taxon>
        <taxon>Pseudomonadati</taxon>
        <taxon>Bacteroidota</taxon>
        <taxon>Flavobacteriia</taxon>
        <taxon>Flavobacteriales</taxon>
        <taxon>Flavobacteriaceae</taxon>
        <taxon>Ulvibacter</taxon>
    </lineage>
</organism>
<dbReference type="RefSeq" id="WP_121908120.1">
    <property type="nucleotide sequence ID" value="NZ_REFC01000014.1"/>
</dbReference>
<dbReference type="Gene3D" id="1.10.390.10">
    <property type="entry name" value="Neutral Protease Domain 2"/>
    <property type="match status" value="1"/>
</dbReference>
<evidence type="ECO:0000259" key="12">
    <source>
        <dbReference type="Pfam" id="PF07504"/>
    </source>
</evidence>
<keyword evidence="8" id="KW-0378">Hydrolase</keyword>
<dbReference type="InterPro" id="IPR027268">
    <property type="entry name" value="Peptidase_M4/M1_CTD_sf"/>
</dbReference>
<evidence type="ECO:0000256" key="4">
    <source>
        <dbReference type="ARBA" id="ARBA00022525"/>
    </source>
</evidence>
<evidence type="ECO:0000259" key="13">
    <source>
        <dbReference type="Pfam" id="PF18962"/>
    </source>
</evidence>
<dbReference type="PRINTS" id="PR00999">
    <property type="entry name" value="FUNGALYSIN"/>
</dbReference>
<comment type="subcellular location">
    <subcellularLocation>
        <location evidence="2">Secreted</location>
    </subcellularLocation>
</comment>
<dbReference type="InterPro" id="IPR026444">
    <property type="entry name" value="Secre_tail"/>
</dbReference>
<dbReference type="GO" id="GO:0008270">
    <property type="term" value="F:zinc ion binding"/>
    <property type="evidence" value="ECO:0007669"/>
    <property type="project" value="InterPro"/>
</dbReference>
<dbReference type="Pfam" id="PF02128">
    <property type="entry name" value="Peptidase_M36"/>
    <property type="match status" value="1"/>
</dbReference>
<evidence type="ECO:0000313" key="14">
    <source>
        <dbReference type="EMBL" id="RMA57764.1"/>
    </source>
</evidence>
<keyword evidence="5" id="KW-0645">Protease</keyword>
<comment type="cofactor">
    <cofactor evidence="1">
        <name>Zn(2+)</name>
        <dbReference type="ChEBI" id="CHEBI:29105"/>
    </cofactor>
</comment>
<dbReference type="Pfam" id="PF18962">
    <property type="entry name" value="Por_Secre_tail"/>
    <property type="match status" value="1"/>
</dbReference>
<evidence type="ECO:0000256" key="6">
    <source>
        <dbReference type="ARBA" id="ARBA00022723"/>
    </source>
</evidence>
<evidence type="ECO:0000256" key="3">
    <source>
        <dbReference type="ARBA" id="ARBA00006006"/>
    </source>
</evidence>
<dbReference type="PANTHER" id="PTHR33478:SF1">
    <property type="entry name" value="EXTRACELLULAR METALLOPROTEINASE MEP"/>
    <property type="match status" value="1"/>
</dbReference>
<keyword evidence="6" id="KW-0479">Metal-binding</keyword>
<reference evidence="14 15" key="1">
    <citation type="submission" date="2018-10" db="EMBL/GenBank/DDBJ databases">
        <title>Genomic Encyclopedia of Archaeal and Bacterial Type Strains, Phase II (KMG-II): from individual species to whole genera.</title>
        <authorList>
            <person name="Goeker M."/>
        </authorList>
    </citation>
    <scope>NUCLEOTIDE SEQUENCE [LARGE SCALE GENOMIC DNA]</scope>
    <source>
        <strain evidence="14 15">DSM 23424</strain>
    </source>
</reference>
<keyword evidence="4" id="KW-0964">Secreted</keyword>
<gene>
    <name evidence="14" type="ORF">BXY75_2569</name>
</gene>
<dbReference type="InterPro" id="IPR011096">
    <property type="entry name" value="FTP_domain"/>
</dbReference>
<keyword evidence="7" id="KW-0732">Signal</keyword>